<sequence>MLAFLDDLGLERGCPWECLNNGGSDLGLTRRVRPSRW</sequence>
<dbReference type="EMBL" id="CP000480">
    <property type="protein sequence ID" value="ABK75493.1"/>
    <property type="molecule type" value="Genomic_DNA"/>
</dbReference>
<keyword evidence="2" id="KW-1185">Reference proteome</keyword>
<evidence type="ECO:0000313" key="1">
    <source>
        <dbReference type="EMBL" id="ABK75493.1"/>
    </source>
</evidence>
<reference evidence="1 2" key="1">
    <citation type="submission" date="2006-10" db="EMBL/GenBank/DDBJ databases">
        <authorList>
            <person name="Fleischmann R.D."/>
            <person name="Dodson R.J."/>
            <person name="Haft D.H."/>
            <person name="Merkel J.S."/>
            <person name="Nelson W.C."/>
            <person name="Fraser C.M."/>
        </authorList>
    </citation>
    <scope>NUCLEOTIDE SEQUENCE [LARGE SCALE GENOMIC DNA]</scope>
    <source>
        <strain evidence="2">ATCC 700084 / mc(2)155</strain>
    </source>
</reference>
<name>A0R6S2_MYCS2</name>
<evidence type="ECO:0000313" key="2">
    <source>
        <dbReference type="Proteomes" id="UP000000757"/>
    </source>
</evidence>
<organism evidence="1 2">
    <name type="scientific">Mycolicibacterium smegmatis (strain ATCC 700084 / mc(2)155)</name>
    <name type="common">Mycobacterium smegmatis</name>
    <dbReference type="NCBI Taxonomy" id="246196"/>
    <lineage>
        <taxon>Bacteria</taxon>
        <taxon>Bacillati</taxon>
        <taxon>Actinomycetota</taxon>
        <taxon>Actinomycetes</taxon>
        <taxon>Mycobacteriales</taxon>
        <taxon>Mycobacteriaceae</taxon>
        <taxon>Mycolicibacterium</taxon>
    </lineage>
</organism>
<accession>A0R6S2</accession>
<dbReference type="KEGG" id="msm:MSMEG_6651"/>
<dbReference type="OrthoDB" id="9855324at2"/>
<proteinExistence type="predicted"/>
<gene>
    <name evidence="1" type="ordered locus">MSMEG_6651</name>
</gene>
<dbReference type="AlphaFoldDB" id="A0R6S2"/>
<protein>
    <submittedName>
        <fullName evidence="1">Uncharacterized protein</fullName>
    </submittedName>
</protein>
<dbReference type="Proteomes" id="UP000000757">
    <property type="component" value="Chromosome"/>
</dbReference>